<name>A0A1Y1QR09_9GAMM</name>
<reference evidence="1 2" key="1">
    <citation type="submission" date="2017-01" db="EMBL/GenBank/DDBJ databases">
        <title>Novel large sulfur bacteria in the metagenomes of groundwater-fed chemosynthetic microbial mats in the Lake Huron basin.</title>
        <authorList>
            <person name="Sharrar A.M."/>
            <person name="Flood B.E."/>
            <person name="Bailey J.V."/>
            <person name="Jones D.S."/>
            <person name="Biddanda B."/>
            <person name="Ruberg S.A."/>
            <person name="Marcus D.N."/>
            <person name="Dick G.J."/>
        </authorList>
    </citation>
    <scope>NUCLEOTIDE SEQUENCE [LARGE SCALE GENOMIC DNA]</scope>
    <source>
        <strain evidence="1">A8</strain>
    </source>
</reference>
<dbReference type="CDD" id="cd22316">
    <property type="entry name" value="BspD6I-like"/>
    <property type="match status" value="1"/>
</dbReference>
<dbReference type="InterPro" id="IPR018573">
    <property type="entry name" value="Restrct_endonuc_II_AlwI"/>
</dbReference>
<protein>
    <recommendedName>
        <fullName evidence="3">Restriction endonuclease</fullName>
    </recommendedName>
</protein>
<dbReference type="Proteomes" id="UP000192491">
    <property type="component" value="Unassembled WGS sequence"/>
</dbReference>
<proteinExistence type="predicted"/>
<evidence type="ECO:0000313" key="2">
    <source>
        <dbReference type="Proteomes" id="UP000192491"/>
    </source>
</evidence>
<dbReference type="AlphaFoldDB" id="A0A1Y1QR09"/>
<accession>A0A1Y1QR09</accession>
<dbReference type="Gene3D" id="3.40.91.50">
    <property type="match status" value="1"/>
</dbReference>
<dbReference type="Pfam" id="PF09491">
    <property type="entry name" value="RE_AlwI"/>
    <property type="match status" value="1"/>
</dbReference>
<organism evidence="1 2">
    <name type="scientific">Thiothrix lacustris</name>
    <dbReference type="NCBI Taxonomy" id="525917"/>
    <lineage>
        <taxon>Bacteria</taxon>
        <taxon>Pseudomonadati</taxon>
        <taxon>Pseudomonadota</taxon>
        <taxon>Gammaproteobacteria</taxon>
        <taxon>Thiotrichales</taxon>
        <taxon>Thiotrichaceae</taxon>
        <taxon>Thiothrix</taxon>
    </lineage>
</organism>
<evidence type="ECO:0008006" key="3">
    <source>
        <dbReference type="Google" id="ProtNLM"/>
    </source>
</evidence>
<dbReference type="EMBL" id="MTEJ01000089">
    <property type="protein sequence ID" value="OQX11361.1"/>
    <property type="molecule type" value="Genomic_DNA"/>
</dbReference>
<sequence length="573" mass="64841">MKPWLFGNTTVRSPFRLRDGLQILQHSRLHGNLRGQEAECEFCRLLGTEGIIDPKGDDTCSVGRKWRSALTQMGFLYPKLQGQFASLQDDWGKPDTLTESGIRLVQAETVGGWQECFLRALAACYLPSLLEPAHKCPRFSPLRHTLAIMLELEDHTGTEALSFLEMALFIQRTSSENPISQLAIDIMDFRSRREASESKRKFDDSAFKQAQNEDGIKAQSIKDYADTNLRYLKATGLFQNKGRGIVFVAEKRSLIRALVQDSSIPEMDMDILIGIASGSKLPTDEFSGAWAAMEGLISALKTHGMETVIPDGLTVVADISTFCHHLEEKLNKLKEKNYALNQRMQVKEILAYLGLLKKQRNRSILLEDGETIEIPSSDAPAYFEWIIWRAFLAINSLVNPPWEARRFKVDQGFMPVSTAPGNGSDMIFEFDDMVLVVEVTLTSSSRQEAAEGEPVRRHVAQYAERFAETGKQIFGLFLAVNIDTNTANTFKLGEWYLKDDRKLDLHIVPMSLDDFTALFAAFAQEPAKLLPWLKLLLRDCRMYANKDAPEWKQKITQLTQQIIKKQHTDGCEY</sequence>
<gene>
    <name evidence="1" type="ORF">BWK73_17860</name>
</gene>
<comment type="caution">
    <text evidence="1">The sequence shown here is derived from an EMBL/GenBank/DDBJ whole genome shotgun (WGS) entry which is preliminary data.</text>
</comment>
<evidence type="ECO:0000313" key="1">
    <source>
        <dbReference type="EMBL" id="OQX11361.1"/>
    </source>
</evidence>